<sequence length="256" mass="27739">MHAAAPQDIRRRADGSRPLPVRPSASDRRAVRTNAARVGWAASPFTAADRGLAELGEPLFARAGGCAAGSAWPGDGRHRRRYLPRARRQGAPGDLDAAIVQDWPDGEPDETLRTVPLFIEPYWALLPAGHADTGRESIAVSDLMNDRMVLHRDPCDIRTSLRRFCIRNGLEPKVGLELGFNEQIVPFVANGHGVSVVPEMVAEQLNDPRVKAVKLSDAGFGRTVCLVGRADSDASLLVFFAEKHAQNIAVDQENAG</sequence>
<reference evidence="7 8" key="1">
    <citation type="submission" date="2018-10" db="EMBL/GenBank/DDBJ databases">
        <title>Genome Sequence of Cohnella sp.</title>
        <authorList>
            <person name="Srinivasan S."/>
            <person name="Kim M.K."/>
        </authorList>
    </citation>
    <scope>NUCLEOTIDE SEQUENCE [LARGE SCALE GENOMIC DNA]</scope>
    <source>
        <strain evidence="7 8">18JY8-7</strain>
    </source>
</reference>
<evidence type="ECO:0000256" key="4">
    <source>
        <dbReference type="ARBA" id="ARBA00023163"/>
    </source>
</evidence>
<name>A0A3G3K4M3_9BACL</name>
<accession>A0A3G3K4M3</accession>
<dbReference type="GO" id="GO:0003700">
    <property type="term" value="F:DNA-binding transcription factor activity"/>
    <property type="evidence" value="ECO:0007669"/>
    <property type="project" value="TreeGrafter"/>
</dbReference>
<dbReference type="GO" id="GO:0032993">
    <property type="term" value="C:protein-DNA complex"/>
    <property type="evidence" value="ECO:0007669"/>
    <property type="project" value="TreeGrafter"/>
</dbReference>
<dbReference type="KEGG" id="coh:EAV92_00300"/>
<keyword evidence="8" id="KW-1185">Reference proteome</keyword>
<gene>
    <name evidence="7" type="ORF">EAV92_00300</name>
</gene>
<feature type="region of interest" description="Disordered" evidence="5">
    <location>
        <begin position="1"/>
        <end position="33"/>
    </location>
</feature>
<dbReference type="GO" id="GO:0003677">
    <property type="term" value="F:DNA binding"/>
    <property type="evidence" value="ECO:0007669"/>
    <property type="project" value="UniProtKB-KW"/>
</dbReference>
<organism evidence="7 8">
    <name type="scientific">Cohnella candidum</name>
    <dbReference type="NCBI Taxonomy" id="2674991"/>
    <lineage>
        <taxon>Bacteria</taxon>
        <taxon>Bacillati</taxon>
        <taxon>Bacillota</taxon>
        <taxon>Bacilli</taxon>
        <taxon>Bacillales</taxon>
        <taxon>Paenibacillaceae</taxon>
        <taxon>Cohnella</taxon>
    </lineage>
</organism>
<proteinExistence type="inferred from homology"/>
<dbReference type="PANTHER" id="PTHR30346:SF29">
    <property type="entry name" value="LYSR SUBSTRATE-BINDING"/>
    <property type="match status" value="1"/>
</dbReference>
<evidence type="ECO:0000256" key="5">
    <source>
        <dbReference type="SAM" id="MobiDB-lite"/>
    </source>
</evidence>
<dbReference type="InterPro" id="IPR005119">
    <property type="entry name" value="LysR_subst-bd"/>
</dbReference>
<keyword evidence="3" id="KW-0238">DNA-binding</keyword>
<evidence type="ECO:0000259" key="6">
    <source>
        <dbReference type="Pfam" id="PF03466"/>
    </source>
</evidence>
<evidence type="ECO:0000313" key="7">
    <source>
        <dbReference type="EMBL" id="AYQ75398.1"/>
    </source>
</evidence>
<feature type="domain" description="LysR substrate-binding" evidence="6">
    <location>
        <begin position="93"/>
        <end position="236"/>
    </location>
</feature>
<comment type="similarity">
    <text evidence="1">Belongs to the LysR transcriptional regulatory family.</text>
</comment>
<evidence type="ECO:0000313" key="8">
    <source>
        <dbReference type="Proteomes" id="UP000269097"/>
    </source>
</evidence>
<dbReference type="Pfam" id="PF03466">
    <property type="entry name" value="LysR_substrate"/>
    <property type="match status" value="1"/>
</dbReference>
<evidence type="ECO:0000256" key="3">
    <source>
        <dbReference type="ARBA" id="ARBA00023125"/>
    </source>
</evidence>
<evidence type="ECO:0000256" key="2">
    <source>
        <dbReference type="ARBA" id="ARBA00023015"/>
    </source>
</evidence>
<dbReference type="SUPFAM" id="SSF53850">
    <property type="entry name" value="Periplasmic binding protein-like II"/>
    <property type="match status" value="1"/>
</dbReference>
<dbReference type="CDD" id="cd05466">
    <property type="entry name" value="PBP2_LTTR_substrate"/>
    <property type="match status" value="1"/>
</dbReference>
<keyword evidence="4" id="KW-0804">Transcription</keyword>
<dbReference type="AlphaFoldDB" id="A0A3G3K4M3"/>
<dbReference type="EMBL" id="CP033433">
    <property type="protein sequence ID" value="AYQ75398.1"/>
    <property type="molecule type" value="Genomic_DNA"/>
</dbReference>
<dbReference type="Proteomes" id="UP000269097">
    <property type="component" value="Chromosome"/>
</dbReference>
<dbReference type="PANTHER" id="PTHR30346">
    <property type="entry name" value="TRANSCRIPTIONAL DUAL REGULATOR HCAR-RELATED"/>
    <property type="match status" value="1"/>
</dbReference>
<protein>
    <recommendedName>
        <fullName evidence="6">LysR substrate-binding domain-containing protein</fullName>
    </recommendedName>
</protein>
<dbReference type="Gene3D" id="3.40.190.290">
    <property type="match status" value="1"/>
</dbReference>
<evidence type="ECO:0000256" key="1">
    <source>
        <dbReference type="ARBA" id="ARBA00009437"/>
    </source>
</evidence>
<keyword evidence="2" id="KW-0805">Transcription regulation</keyword>